<protein>
    <submittedName>
        <fullName evidence="1">Uncharacterized protein</fullName>
    </submittedName>
</protein>
<accession>A0A5J4UC86</accession>
<sequence length="252" mass="28544">MTEAAMEDMIMSNKEKVMNEFLATNHALRIIASNEQIQREVAIAPKDAKEVQKTSGGASLLYGSKSKKKVEVVLKHSKLIANQESTGNATAGKSNATQLSQQQVQAVFPTQQQQKFTGFRSNAMLHQAIQFELDRTWITIAGQFMATISISRTLLATEATGTNEEHAKVSETEWATRHQIWGKYWSLVRRRRFRTDQSIEQKHGVQQARTDGSLRESGQYEKIKMRRGGWIVCVDGKSNKREQWGRRIFGKS</sequence>
<organism evidence="1 2">
    <name type="scientific">Streblomastix strix</name>
    <dbReference type="NCBI Taxonomy" id="222440"/>
    <lineage>
        <taxon>Eukaryota</taxon>
        <taxon>Metamonada</taxon>
        <taxon>Preaxostyla</taxon>
        <taxon>Oxymonadida</taxon>
        <taxon>Streblomastigidae</taxon>
        <taxon>Streblomastix</taxon>
    </lineage>
</organism>
<evidence type="ECO:0000313" key="2">
    <source>
        <dbReference type="Proteomes" id="UP000324800"/>
    </source>
</evidence>
<dbReference type="AlphaFoldDB" id="A0A5J4UC86"/>
<proteinExistence type="predicted"/>
<evidence type="ECO:0000313" key="1">
    <source>
        <dbReference type="EMBL" id="KAA6368127.1"/>
    </source>
</evidence>
<gene>
    <name evidence="1" type="ORF">EZS28_036345</name>
</gene>
<dbReference type="EMBL" id="SNRW01017658">
    <property type="protein sequence ID" value="KAA6368127.1"/>
    <property type="molecule type" value="Genomic_DNA"/>
</dbReference>
<dbReference type="Proteomes" id="UP000324800">
    <property type="component" value="Unassembled WGS sequence"/>
</dbReference>
<reference evidence="1 2" key="1">
    <citation type="submission" date="2019-03" db="EMBL/GenBank/DDBJ databases">
        <title>Single cell metagenomics reveals metabolic interactions within the superorganism composed of flagellate Streblomastix strix and complex community of Bacteroidetes bacteria on its surface.</title>
        <authorList>
            <person name="Treitli S.C."/>
            <person name="Kolisko M."/>
            <person name="Husnik F."/>
            <person name="Keeling P."/>
            <person name="Hampl V."/>
        </authorList>
    </citation>
    <scope>NUCLEOTIDE SEQUENCE [LARGE SCALE GENOMIC DNA]</scope>
    <source>
        <strain evidence="1">ST1C</strain>
    </source>
</reference>
<name>A0A5J4UC86_9EUKA</name>
<comment type="caution">
    <text evidence="1">The sequence shown here is derived from an EMBL/GenBank/DDBJ whole genome shotgun (WGS) entry which is preliminary data.</text>
</comment>